<accession>A0ABU1QR10</accession>
<evidence type="ECO:0000256" key="2">
    <source>
        <dbReference type="SAM" id="SignalP"/>
    </source>
</evidence>
<dbReference type="NCBIfam" id="TIGR04183">
    <property type="entry name" value="Por_Secre_tail"/>
    <property type="match status" value="1"/>
</dbReference>
<proteinExistence type="predicted"/>
<dbReference type="PANTHER" id="PTHR48060">
    <property type="entry name" value="DNA DAMAGE-REPAIR/TOLERATION PROTEIN DRT100"/>
    <property type="match status" value="1"/>
</dbReference>
<evidence type="ECO:0000313" key="5">
    <source>
        <dbReference type="Proteomes" id="UP001264980"/>
    </source>
</evidence>
<reference evidence="4 5" key="1">
    <citation type="submission" date="2023-07" db="EMBL/GenBank/DDBJ databases">
        <title>Sorghum-associated microbial communities from plants grown in Nebraska, USA.</title>
        <authorList>
            <person name="Schachtman D."/>
        </authorList>
    </citation>
    <scope>NUCLEOTIDE SEQUENCE [LARGE SCALE GENOMIC DNA]</scope>
    <source>
        <strain evidence="4 5">BE57</strain>
    </source>
</reference>
<protein>
    <submittedName>
        <fullName evidence="4">Leucine-rich repeat (LRR) protein</fullName>
    </submittedName>
</protein>
<feature type="signal peptide" evidence="2">
    <location>
        <begin position="1"/>
        <end position="17"/>
    </location>
</feature>
<dbReference type="EMBL" id="JAVDTI010000001">
    <property type="protein sequence ID" value="MDR6803580.1"/>
    <property type="molecule type" value="Genomic_DNA"/>
</dbReference>
<dbReference type="Gene3D" id="3.80.10.10">
    <property type="entry name" value="Ribonuclease Inhibitor"/>
    <property type="match status" value="2"/>
</dbReference>
<comment type="caution">
    <text evidence="4">The sequence shown here is derived from an EMBL/GenBank/DDBJ whole genome shotgun (WGS) entry which is preliminary data.</text>
</comment>
<dbReference type="InterPro" id="IPR013783">
    <property type="entry name" value="Ig-like_fold"/>
</dbReference>
<dbReference type="Pfam" id="PF18962">
    <property type="entry name" value="Por_Secre_tail"/>
    <property type="match status" value="1"/>
</dbReference>
<name>A0ABU1QR10_9BACT</name>
<dbReference type="Pfam" id="PF00560">
    <property type="entry name" value="LRR_1"/>
    <property type="match status" value="1"/>
</dbReference>
<dbReference type="Gene3D" id="2.60.40.10">
    <property type="entry name" value="Immunoglobulins"/>
    <property type="match status" value="1"/>
</dbReference>
<dbReference type="InterPro" id="IPR001611">
    <property type="entry name" value="Leu-rich_rpt"/>
</dbReference>
<dbReference type="InterPro" id="IPR026444">
    <property type="entry name" value="Secre_tail"/>
</dbReference>
<feature type="chain" id="PRO_5045960420" evidence="2">
    <location>
        <begin position="18"/>
        <end position="619"/>
    </location>
</feature>
<feature type="domain" description="Secretion system C-terminal sorting" evidence="3">
    <location>
        <begin position="553"/>
        <end position="609"/>
    </location>
</feature>
<gene>
    <name evidence="4" type="ORF">J2W84_000617</name>
</gene>
<sequence length="619" mass="67288">MRKFLLFLLFISFKSFAQSLESDRLALVAIYNATSTGVNEVYGEPNFNDITGWNIPGVPGDSPCGWPGVTCEGGRVTRLDLSQNQVFGPIAPEIGNLTELKYLNLEGGGGEMNPWTGELPLTLGNLTKLEYLNLSHNRISITNMGVIGNLTGLKQLAVTPLGEIPSQWASLVNLEVLFLGSNEAFPPGESFTFPVFLTGFTKLRELYLMGQLAGALPSQIGGIPNLEILEIVRNYNLTGQIPAAIGNLSKLKQLTIRRSFDGGPIPVEIGNLVNLEGLRISDIPLTGSIPAQINNLTKLVLIDIGSTNLGGPLPPINNLTALTVLDIRYNKFKGPLPSLANIPVSGYVNVGSNAFTFAGLEENFSKLDGYLIQAKIPMLAQFAPGGAKLSVQAGGTLANNTYKWFKNNVLFATTVGDNSLIVTEEAMYRVEITNSVVTGLKLVSNNYDYVKLPVALVSFAGKSESNQTKLTWKTTSETDNKGFEIERSADARSFAKIGFVDGNGDTKEINTYHFTDVSPLVRGFYRLKQLDYDGKFEYSKIIEVKGDGAIVKVYPNPAEDYLTISGISQKQPFSIVDRNGRVVLKGFVKEKDQIDVRRLGAGSYVVKVGEFAGKLFISR</sequence>
<evidence type="ECO:0000259" key="3">
    <source>
        <dbReference type="Pfam" id="PF18962"/>
    </source>
</evidence>
<dbReference type="RefSeq" id="WP_309981003.1">
    <property type="nucleotide sequence ID" value="NZ_JAVDTI010000001.1"/>
</dbReference>
<keyword evidence="5" id="KW-1185">Reference proteome</keyword>
<evidence type="ECO:0000313" key="4">
    <source>
        <dbReference type="EMBL" id="MDR6803580.1"/>
    </source>
</evidence>
<organism evidence="4 5">
    <name type="scientific">Dyadobacter fermentans</name>
    <dbReference type="NCBI Taxonomy" id="94254"/>
    <lineage>
        <taxon>Bacteria</taxon>
        <taxon>Pseudomonadati</taxon>
        <taxon>Bacteroidota</taxon>
        <taxon>Cytophagia</taxon>
        <taxon>Cytophagales</taxon>
        <taxon>Spirosomataceae</taxon>
        <taxon>Dyadobacter</taxon>
    </lineage>
</organism>
<dbReference type="PANTHER" id="PTHR48060:SF21">
    <property type="entry name" value="L DOMAIN-LIKE PROTEIN"/>
    <property type="match status" value="1"/>
</dbReference>
<dbReference type="Proteomes" id="UP001264980">
    <property type="component" value="Unassembled WGS sequence"/>
</dbReference>
<keyword evidence="1 2" id="KW-0732">Signal</keyword>
<evidence type="ECO:0000256" key="1">
    <source>
        <dbReference type="ARBA" id="ARBA00022729"/>
    </source>
</evidence>
<dbReference type="InterPro" id="IPR032675">
    <property type="entry name" value="LRR_dom_sf"/>
</dbReference>
<dbReference type="SUPFAM" id="SSF52058">
    <property type="entry name" value="L domain-like"/>
    <property type="match status" value="1"/>
</dbReference>
<dbReference type="InterPro" id="IPR053211">
    <property type="entry name" value="DNA_repair-toleration"/>
</dbReference>